<dbReference type="Pfam" id="PF07293">
    <property type="entry name" value="DUF1450"/>
    <property type="match status" value="1"/>
</dbReference>
<dbReference type="AlphaFoldDB" id="A0A7X0HP25"/>
<protein>
    <submittedName>
        <fullName evidence="1">Uncharacterized protein YuzB (UPF0349 family)</fullName>
    </submittedName>
</protein>
<reference evidence="1 2" key="1">
    <citation type="submission" date="2020-08" db="EMBL/GenBank/DDBJ databases">
        <title>Genomic Encyclopedia of Type Strains, Phase IV (KMG-IV): sequencing the most valuable type-strain genomes for metagenomic binning, comparative biology and taxonomic classification.</title>
        <authorList>
            <person name="Goeker M."/>
        </authorList>
    </citation>
    <scope>NUCLEOTIDE SEQUENCE [LARGE SCALE GENOMIC DNA]</scope>
    <source>
        <strain evidence="1 2">DSM 5391</strain>
    </source>
</reference>
<organism evidence="1 2">
    <name type="scientific">Bacillus benzoevorans</name>
    <dbReference type="NCBI Taxonomy" id="1456"/>
    <lineage>
        <taxon>Bacteria</taxon>
        <taxon>Bacillati</taxon>
        <taxon>Bacillota</taxon>
        <taxon>Bacilli</taxon>
        <taxon>Bacillales</taxon>
        <taxon>Bacillaceae</taxon>
        <taxon>Bacillus</taxon>
    </lineage>
</organism>
<name>A0A7X0HP25_9BACI</name>
<proteinExistence type="predicted"/>
<dbReference type="Proteomes" id="UP000531594">
    <property type="component" value="Unassembled WGS sequence"/>
</dbReference>
<comment type="caution">
    <text evidence="1">The sequence shown here is derived from an EMBL/GenBank/DDBJ whole genome shotgun (WGS) entry which is preliminary data.</text>
</comment>
<keyword evidence="2" id="KW-1185">Reference proteome</keyword>
<dbReference type="InterPro" id="IPR009910">
    <property type="entry name" value="DUF1450"/>
</dbReference>
<dbReference type="EMBL" id="JACHGK010000002">
    <property type="protein sequence ID" value="MBB6444337.1"/>
    <property type="molecule type" value="Genomic_DNA"/>
</dbReference>
<sequence>MEKAIVEFCMLNIGNGSRKAKELLERDPNIEIKTFGCLHKCSTCFRGCYAFVNDEIVTGDTPEQLVENIYLSLTGIVL</sequence>
<evidence type="ECO:0000313" key="2">
    <source>
        <dbReference type="Proteomes" id="UP000531594"/>
    </source>
</evidence>
<dbReference type="RefSeq" id="WP_184523312.1">
    <property type="nucleotide sequence ID" value="NZ_JACHGK010000002.1"/>
</dbReference>
<evidence type="ECO:0000313" key="1">
    <source>
        <dbReference type="EMBL" id="MBB6444337.1"/>
    </source>
</evidence>
<accession>A0A7X0HP25</accession>
<gene>
    <name evidence="1" type="ORF">HNR53_000945</name>
</gene>